<keyword evidence="1" id="KW-0472">Membrane</keyword>
<keyword evidence="1" id="KW-0812">Transmembrane</keyword>
<keyword evidence="3" id="KW-1185">Reference proteome</keyword>
<keyword evidence="1" id="KW-1133">Transmembrane helix</keyword>
<gene>
    <name evidence="2" type="ORF">NX780_01030</name>
</gene>
<feature type="transmembrane region" description="Helical" evidence="1">
    <location>
        <begin position="315"/>
        <end position="334"/>
    </location>
</feature>
<evidence type="ECO:0000313" key="3">
    <source>
        <dbReference type="Proteomes" id="UP001206572"/>
    </source>
</evidence>
<name>A0ABT2AFB8_9BURK</name>
<evidence type="ECO:0000256" key="1">
    <source>
        <dbReference type="SAM" id="Phobius"/>
    </source>
</evidence>
<feature type="transmembrane region" description="Helical" evidence="1">
    <location>
        <begin position="83"/>
        <end position="101"/>
    </location>
</feature>
<dbReference type="RefSeq" id="WP_258826010.1">
    <property type="nucleotide sequence ID" value="NZ_JANUHA010000001.1"/>
</dbReference>
<protein>
    <submittedName>
        <fullName evidence="2">YjgN family protein</fullName>
    </submittedName>
</protein>
<feature type="transmembrane region" description="Helical" evidence="1">
    <location>
        <begin position="255"/>
        <end position="275"/>
    </location>
</feature>
<feature type="transmembrane region" description="Helical" evidence="1">
    <location>
        <begin position="35"/>
        <end position="56"/>
    </location>
</feature>
<evidence type="ECO:0000313" key="2">
    <source>
        <dbReference type="EMBL" id="MCS0594924.1"/>
    </source>
</evidence>
<feature type="transmembrane region" description="Helical" evidence="1">
    <location>
        <begin position="107"/>
        <end position="128"/>
    </location>
</feature>
<feature type="transmembrane region" description="Helical" evidence="1">
    <location>
        <begin position="224"/>
        <end position="249"/>
    </location>
</feature>
<feature type="transmembrane region" description="Helical" evidence="1">
    <location>
        <begin position="149"/>
        <end position="172"/>
    </location>
</feature>
<accession>A0ABT2AFB8</accession>
<dbReference type="InterPro" id="IPR010295">
    <property type="entry name" value="DUF898"/>
</dbReference>
<proteinExistence type="predicted"/>
<reference evidence="2 3" key="1">
    <citation type="submission" date="2022-08" db="EMBL/GenBank/DDBJ databases">
        <title>Reclassification of Massilia species as members of the genera Telluria, Duganella, Pseudoduganella, Mokoshia gen. nov. and Zemynaea gen. nov. using orthogonal and non-orthogonal genome-based approaches.</title>
        <authorList>
            <person name="Bowman J.P."/>
        </authorList>
    </citation>
    <scope>NUCLEOTIDE SEQUENCE [LARGE SCALE GENOMIC DNA]</scope>
    <source>
        <strain evidence="2 3">JCM 31661</strain>
    </source>
</reference>
<dbReference type="Proteomes" id="UP001206572">
    <property type="component" value="Unassembled WGS sequence"/>
</dbReference>
<organism evidence="2 3">
    <name type="scientific">Massilia agri</name>
    <dbReference type="NCBI Taxonomy" id="1886785"/>
    <lineage>
        <taxon>Bacteria</taxon>
        <taxon>Pseudomonadati</taxon>
        <taxon>Pseudomonadota</taxon>
        <taxon>Betaproteobacteria</taxon>
        <taxon>Burkholderiales</taxon>
        <taxon>Oxalobacteraceae</taxon>
        <taxon>Telluria group</taxon>
        <taxon>Massilia</taxon>
    </lineage>
</organism>
<dbReference type="Pfam" id="PF05987">
    <property type="entry name" value="DUF898"/>
    <property type="match status" value="1"/>
</dbReference>
<comment type="caution">
    <text evidence="2">The sequence shown here is derived from an EMBL/GenBank/DDBJ whole genome shotgun (WGS) entry which is preliminary data.</text>
</comment>
<dbReference type="EMBL" id="JANUHA010000001">
    <property type="protein sequence ID" value="MCS0594924.1"/>
    <property type="molecule type" value="Genomic_DNA"/>
</dbReference>
<sequence length="377" mass="41054">MHTLIDQPADAIVAPPDPGPRTLALSFTGDGREYFRIWVVNLLLSLATLGIYSAWAKVRRLQYFDRNTILAGATFDFHGNPRAVLVGRLLSVVLLGAYHYAFGFSTAFGLAVILGLLAAFPYLMRGALRFRLGNTSYRGLWLGFDGSITQAYLAWLPPALVFLLPGVLLALYPERPELAALPLPFYLAWPLMHAQLRRFQHAHLLLGDQHSSYAVKARSFYKPYLVAGSLGIAVVMTAGILVGVAGAMIAGPRQAGMVAGLLTAVITVYVMYLLAGPYMVVRISNLAWSNTTFPGVRIRSTLPARAFMKLQTKNVLLTLLTLGLYRPFAVVSVYRFRLAHVEIEVDGDIEAFATHVAKRGGAAGDGAADGFGIDLSW</sequence>